<feature type="compositionally biased region" description="Basic and acidic residues" evidence="1">
    <location>
        <begin position="68"/>
        <end position="82"/>
    </location>
</feature>
<comment type="caution">
    <text evidence="2">The sequence shown here is derived from an EMBL/GenBank/DDBJ whole genome shotgun (WGS) entry which is preliminary data.</text>
</comment>
<feature type="region of interest" description="Disordered" evidence="1">
    <location>
        <begin position="67"/>
        <end position="86"/>
    </location>
</feature>
<evidence type="ECO:0000256" key="1">
    <source>
        <dbReference type="SAM" id="MobiDB-lite"/>
    </source>
</evidence>
<reference evidence="2 3" key="1">
    <citation type="submission" date="2019-04" db="EMBL/GenBank/DDBJ databases">
        <title>Streptomyces lasaliensis sp.nov., an Actinomycete isolated from soil which produces the polyether antibiotic lasalocid.</title>
        <authorList>
            <person name="Erwin G."/>
            <person name="Haber C."/>
        </authorList>
    </citation>
    <scope>NUCLEOTIDE SEQUENCE [LARGE SCALE GENOMIC DNA]</scope>
    <source>
        <strain evidence="2 3">DSM 40089</strain>
    </source>
</reference>
<accession>A0A4U5WZU4</accession>
<evidence type="ECO:0000313" key="2">
    <source>
        <dbReference type="EMBL" id="TKT08174.1"/>
    </source>
</evidence>
<dbReference type="Proteomes" id="UP000308632">
    <property type="component" value="Unassembled WGS sequence"/>
</dbReference>
<name>A0A4U5WZU4_STRGB</name>
<sequence>MSADWDNVRSRWESIRQAVDGAYPAPGDGSSLGKGRVGLAKNPVAITGEAGAGKTVLYNALAQAIKTGDGDSTRSPDSEKHRTVFRSGSRRAQASVVVIPGQASQERELALSATMGGTASPQGIIHVVCWGHNRTWAASGRRAIEQTLRAQNPDFDEESVRAWHLRKEVEDFRDLCERITEQRAAKRLRWMLIAVTKCDLYWDRIDLARDHYIPGGAVPESEFCTLLRDLADETSIRLAVLPMSSRLIRHQFLPRLRPRLFQLDDEQLGILRSHFNSALGGLLAERGSEE</sequence>
<dbReference type="EMBL" id="SZPR01000015">
    <property type="protein sequence ID" value="TKT08174.1"/>
    <property type="molecule type" value="Genomic_DNA"/>
</dbReference>
<dbReference type="Gene3D" id="3.40.50.300">
    <property type="entry name" value="P-loop containing nucleotide triphosphate hydrolases"/>
    <property type="match status" value="1"/>
</dbReference>
<proteinExistence type="predicted"/>
<dbReference type="InterPro" id="IPR027417">
    <property type="entry name" value="P-loop_NTPase"/>
</dbReference>
<dbReference type="AlphaFoldDB" id="A0A4U5WZU4"/>
<evidence type="ECO:0000313" key="3">
    <source>
        <dbReference type="Proteomes" id="UP000308632"/>
    </source>
</evidence>
<organism evidence="2 3">
    <name type="scientific">Streptomyces galbus</name>
    <dbReference type="NCBI Taxonomy" id="33898"/>
    <lineage>
        <taxon>Bacteria</taxon>
        <taxon>Bacillati</taxon>
        <taxon>Actinomycetota</taxon>
        <taxon>Actinomycetes</taxon>
        <taxon>Kitasatosporales</taxon>
        <taxon>Streptomycetaceae</taxon>
        <taxon>Streptomyces</taxon>
    </lineage>
</organism>
<dbReference type="SUPFAM" id="SSF52540">
    <property type="entry name" value="P-loop containing nucleoside triphosphate hydrolases"/>
    <property type="match status" value="1"/>
</dbReference>
<protein>
    <submittedName>
        <fullName evidence="2">Uncharacterized protein</fullName>
    </submittedName>
</protein>
<gene>
    <name evidence="2" type="ORF">E4U92_18420</name>
</gene>